<proteinExistence type="predicted"/>
<gene>
    <name evidence="2" type="ORF">F9L04_02595</name>
</gene>
<feature type="signal peptide" evidence="1">
    <location>
        <begin position="1"/>
        <end position="20"/>
    </location>
</feature>
<reference evidence="2 3" key="1">
    <citation type="submission" date="2019-09" db="EMBL/GenBank/DDBJ databases">
        <title>Taxonomic organization of the family Brucellaceae based on a phylogenomic approach.</title>
        <authorList>
            <person name="Leclercq S."/>
            <person name="Cloeckaert A."/>
            <person name="Zygmunt M.S."/>
        </authorList>
    </citation>
    <scope>NUCLEOTIDE SEQUENCE [LARGE SCALE GENOMIC DNA]</scope>
    <source>
        <strain evidence="2 3">LMG 3313</strain>
    </source>
</reference>
<name>A0A011TUY7_BRUAN</name>
<protein>
    <submittedName>
        <fullName evidence="2">Uncharacterized protein</fullName>
    </submittedName>
</protein>
<evidence type="ECO:0000256" key="1">
    <source>
        <dbReference type="SAM" id="SignalP"/>
    </source>
</evidence>
<evidence type="ECO:0000313" key="3">
    <source>
        <dbReference type="Proteomes" id="UP000481876"/>
    </source>
</evidence>
<dbReference type="Proteomes" id="UP000481876">
    <property type="component" value="Unassembled WGS sequence"/>
</dbReference>
<dbReference type="RefSeq" id="WP_029928859.1">
    <property type="nucleotide sequence ID" value="NZ_CP103345.1"/>
</dbReference>
<dbReference type="EMBL" id="WBWS01000002">
    <property type="protein sequence ID" value="KAB2773015.1"/>
    <property type="molecule type" value="Genomic_DNA"/>
</dbReference>
<sequence>MKFGFSLAMLLVALSLAARAEVLGTIETEQDDGSRSVIEILDEPQSIGKCDGAFAAAAYVMDHNYSLLAGKGCWKLLGSAEILKLEIVLAATEEHLLSGVPLSQIKFAEDGRSKFQYLVGQ</sequence>
<accession>A0A011TUY7</accession>
<comment type="caution">
    <text evidence="2">The sequence shown here is derived from an EMBL/GenBank/DDBJ whole genome shotgun (WGS) entry which is preliminary data.</text>
</comment>
<feature type="chain" id="PRO_5041161238" evidence="1">
    <location>
        <begin position="21"/>
        <end position="121"/>
    </location>
</feature>
<organism evidence="2 3">
    <name type="scientific">Brucella anthropi</name>
    <name type="common">Ochrobactrum anthropi</name>
    <dbReference type="NCBI Taxonomy" id="529"/>
    <lineage>
        <taxon>Bacteria</taxon>
        <taxon>Pseudomonadati</taxon>
        <taxon>Pseudomonadota</taxon>
        <taxon>Alphaproteobacteria</taxon>
        <taxon>Hyphomicrobiales</taxon>
        <taxon>Brucellaceae</taxon>
        <taxon>Brucella/Ochrobactrum group</taxon>
        <taxon>Brucella</taxon>
    </lineage>
</organism>
<dbReference type="AlphaFoldDB" id="A0A011TUY7"/>
<evidence type="ECO:0000313" key="2">
    <source>
        <dbReference type="EMBL" id="KAB2773015.1"/>
    </source>
</evidence>
<keyword evidence="1" id="KW-0732">Signal</keyword>